<keyword evidence="1" id="KW-1133">Transmembrane helix</keyword>
<feature type="transmembrane region" description="Helical" evidence="1">
    <location>
        <begin position="57"/>
        <end position="79"/>
    </location>
</feature>
<dbReference type="Proteomes" id="UP000317178">
    <property type="component" value="Chromosome"/>
</dbReference>
<accession>A0A518CKZ6</accession>
<evidence type="ECO:0000313" key="2">
    <source>
        <dbReference type="EMBL" id="QDU79900.1"/>
    </source>
</evidence>
<dbReference type="AlphaFoldDB" id="A0A518CKZ6"/>
<keyword evidence="1" id="KW-0472">Membrane</keyword>
<organism evidence="2 3">
    <name type="scientific">Polystyrenella longa</name>
    <dbReference type="NCBI Taxonomy" id="2528007"/>
    <lineage>
        <taxon>Bacteria</taxon>
        <taxon>Pseudomonadati</taxon>
        <taxon>Planctomycetota</taxon>
        <taxon>Planctomycetia</taxon>
        <taxon>Planctomycetales</taxon>
        <taxon>Planctomycetaceae</taxon>
        <taxon>Polystyrenella</taxon>
    </lineage>
</organism>
<proteinExistence type="predicted"/>
<protein>
    <submittedName>
        <fullName evidence="2">Uncharacterized protein</fullName>
    </submittedName>
</protein>
<evidence type="ECO:0000313" key="3">
    <source>
        <dbReference type="Proteomes" id="UP000317178"/>
    </source>
</evidence>
<keyword evidence="3" id="KW-1185">Reference proteome</keyword>
<name>A0A518CKZ6_9PLAN</name>
<evidence type="ECO:0000256" key="1">
    <source>
        <dbReference type="SAM" id="Phobius"/>
    </source>
</evidence>
<sequence length="137" mass="15406">MDRDLSVVGAFLGSFMILHLAWTIFKLINSCVVIKRNGPVLFYLNDYSFQSMAAPQAIYLCLFVLGVLIFLVIASLAGWAGIPVYLFLIVAPTPLFCNMLQFAFCSRVGVTRQGLIYSRLSLDNVLCRGMNWSRLKR</sequence>
<dbReference type="KEGG" id="plon:Pla110_16200"/>
<reference evidence="2 3" key="1">
    <citation type="submission" date="2019-02" db="EMBL/GenBank/DDBJ databases">
        <title>Deep-cultivation of Planctomycetes and their phenomic and genomic characterization uncovers novel biology.</title>
        <authorList>
            <person name="Wiegand S."/>
            <person name="Jogler M."/>
            <person name="Boedeker C."/>
            <person name="Pinto D."/>
            <person name="Vollmers J."/>
            <person name="Rivas-Marin E."/>
            <person name="Kohn T."/>
            <person name="Peeters S.H."/>
            <person name="Heuer A."/>
            <person name="Rast P."/>
            <person name="Oberbeckmann S."/>
            <person name="Bunk B."/>
            <person name="Jeske O."/>
            <person name="Meyerdierks A."/>
            <person name="Storesund J.E."/>
            <person name="Kallscheuer N."/>
            <person name="Luecker S."/>
            <person name="Lage O.M."/>
            <person name="Pohl T."/>
            <person name="Merkel B.J."/>
            <person name="Hornburger P."/>
            <person name="Mueller R.-W."/>
            <person name="Bruemmer F."/>
            <person name="Labrenz M."/>
            <person name="Spormann A.M."/>
            <person name="Op den Camp H."/>
            <person name="Overmann J."/>
            <person name="Amann R."/>
            <person name="Jetten M.S.M."/>
            <person name="Mascher T."/>
            <person name="Medema M.H."/>
            <person name="Devos D.P."/>
            <person name="Kaster A.-K."/>
            <person name="Ovreas L."/>
            <person name="Rohde M."/>
            <person name="Galperin M.Y."/>
            <person name="Jogler C."/>
        </authorList>
    </citation>
    <scope>NUCLEOTIDE SEQUENCE [LARGE SCALE GENOMIC DNA]</scope>
    <source>
        <strain evidence="2 3">Pla110</strain>
    </source>
</reference>
<feature type="transmembrane region" description="Helical" evidence="1">
    <location>
        <begin position="85"/>
        <end position="110"/>
    </location>
</feature>
<feature type="transmembrane region" description="Helical" evidence="1">
    <location>
        <begin position="6"/>
        <end position="28"/>
    </location>
</feature>
<gene>
    <name evidence="2" type="ORF">Pla110_16200</name>
</gene>
<keyword evidence="1" id="KW-0812">Transmembrane</keyword>
<dbReference type="EMBL" id="CP036281">
    <property type="protein sequence ID" value="QDU79900.1"/>
    <property type="molecule type" value="Genomic_DNA"/>
</dbReference>